<protein>
    <submittedName>
        <fullName evidence="2">Uncharacterized protein</fullName>
    </submittedName>
</protein>
<gene>
    <name evidence="2" type="ORF">G5V58_15245</name>
</gene>
<feature type="transmembrane region" description="Helical" evidence="1">
    <location>
        <begin position="166"/>
        <end position="187"/>
    </location>
</feature>
<dbReference type="AlphaFoldDB" id="A0A6G6WFS6"/>
<keyword evidence="1" id="KW-0812">Transmembrane</keyword>
<reference evidence="2 3" key="1">
    <citation type="submission" date="2020-02" db="EMBL/GenBank/DDBJ databases">
        <title>Full genome sequence of Nocardioides sp. R-3366.</title>
        <authorList>
            <person name="Im W.-T."/>
        </authorList>
    </citation>
    <scope>NUCLEOTIDE SEQUENCE [LARGE SCALE GENOMIC DNA]</scope>
    <source>
        <strain evidence="2 3">R-3366</strain>
    </source>
</reference>
<keyword evidence="1" id="KW-1133">Transmembrane helix</keyword>
<dbReference type="Proteomes" id="UP000502996">
    <property type="component" value="Chromosome"/>
</dbReference>
<organism evidence="2 3">
    <name type="scientific">Nocardioides anomalus</name>
    <dbReference type="NCBI Taxonomy" id="2712223"/>
    <lineage>
        <taxon>Bacteria</taxon>
        <taxon>Bacillati</taxon>
        <taxon>Actinomycetota</taxon>
        <taxon>Actinomycetes</taxon>
        <taxon>Propionibacteriales</taxon>
        <taxon>Nocardioidaceae</taxon>
        <taxon>Nocardioides</taxon>
    </lineage>
</organism>
<dbReference type="KEGG" id="nano:G5V58_15245"/>
<proteinExistence type="predicted"/>
<keyword evidence="3" id="KW-1185">Reference proteome</keyword>
<feature type="transmembrane region" description="Helical" evidence="1">
    <location>
        <begin position="93"/>
        <end position="110"/>
    </location>
</feature>
<evidence type="ECO:0000313" key="2">
    <source>
        <dbReference type="EMBL" id="QIG43945.1"/>
    </source>
</evidence>
<feature type="transmembrane region" description="Helical" evidence="1">
    <location>
        <begin position="64"/>
        <end position="86"/>
    </location>
</feature>
<name>A0A6G6WFS6_9ACTN</name>
<keyword evidence="1" id="KW-0472">Membrane</keyword>
<feature type="transmembrane region" description="Helical" evidence="1">
    <location>
        <begin position="122"/>
        <end position="145"/>
    </location>
</feature>
<evidence type="ECO:0000313" key="3">
    <source>
        <dbReference type="Proteomes" id="UP000502996"/>
    </source>
</evidence>
<accession>A0A6G6WFS6</accession>
<dbReference type="RefSeq" id="WP_165234415.1">
    <property type="nucleotide sequence ID" value="NZ_CP049257.1"/>
</dbReference>
<dbReference type="EMBL" id="CP049257">
    <property type="protein sequence ID" value="QIG43945.1"/>
    <property type="molecule type" value="Genomic_DNA"/>
</dbReference>
<feature type="transmembrane region" description="Helical" evidence="1">
    <location>
        <begin position="16"/>
        <end position="36"/>
    </location>
</feature>
<sequence length="188" mass="19512">MARTVPPGVHRPPTKIYLGTAVSVLVVAVCITWAFLSMRAVLAVGGSCADGGPYVSAQPCPDGAVLISIAIPVMLLTAMAGSALATSVDAPNLLIPLWAGLFGALGWNFMEYGVLGPDVVWGWLVCGAVFWLMAAPAVYAVLVAVHRAVVPAPRPSPQYDGARWWVPAYAVLSSAGALLGAWTWTALA</sequence>
<evidence type="ECO:0000256" key="1">
    <source>
        <dbReference type="SAM" id="Phobius"/>
    </source>
</evidence>